<reference evidence="2 3" key="1">
    <citation type="journal article" date="2016" name="Appl. Environ. Microbiol.">
        <title>Function and Phylogeny of Bacterial Butyryl Coenzyme A:Acetate Transferases and Their Diversity in the Proximal Colon of Swine.</title>
        <authorList>
            <person name="Trachsel J."/>
            <person name="Bayles D.O."/>
            <person name="Looft T."/>
            <person name="Levine U.Y."/>
            <person name="Allen H.K."/>
        </authorList>
    </citation>
    <scope>NUCLEOTIDE SEQUENCE [LARGE SCALE GENOMIC DNA]</scope>
    <source>
        <strain evidence="2 3">68-3-10</strain>
    </source>
</reference>
<dbReference type="EMBL" id="MJIE01000001">
    <property type="protein sequence ID" value="OLR56280.1"/>
    <property type="molecule type" value="Genomic_DNA"/>
</dbReference>
<evidence type="ECO:0000259" key="1">
    <source>
        <dbReference type="PROSITE" id="PS50943"/>
    </source>
</evidence>
<dbReference type="CDD" id="cd00093">
    <property type="entry name" value="HTH_XRE"/>
    <property type="match status" value="1"/>
</dbReference>
<comment type="caution">
    <text evidence="2">The sequence shown here is derived from an EMBL/GenBank/DDBJ whole genome shotgun (WGS) entry which is preliminary data.</text>
</comment>
<keyword evidence="3" id="KW-1185">Reference proteome</keyword>
<dbReference type="Gene3D" id="1.10.260.40">
    <property type="entry name" value="lambda repressor-like DNA-binding domains"/>
    <property type="match status" value="1"/>
</dbReference>
<organism evidence="2 3">
    <name type="scientific">Hornefia porci</name>
    <dbReference type="NCBI Taxonomy" id="2652292"/>
    <lineage>
        <taxon>Bacteria</taxon>
        <taxon>Bacillati</taxon>
        <taxon>Bacillota</taxon>
        <taxon>Clostridia</taxon>
        <taxon>Peptostreptococcales</taxon>
        <taxon>Anaerovoracaceae</taxon>
        <taxon>Hornefia</taxon>
    </lineage>
</organism>
<dbReference type="Pfam" id="PF05685">
    <property type="entry name" value="Uma2"/>
    <property type="match status" value="1"/>
</dbReference>
<proteinExistence type="predicted"/>
<dbReference type="RefSeq" id="WP_075713751.1">
    <property type="nucleotide sequence ID" value="NZ_MJIE01000001.1"/>
</dbReference>
<dbReference type="Proteomes" id="UP000187404">
    <property type="component" value="Unassembled WGS sequence"/>
</dbReference>
<feature type="domain" description="HTH cro/C1-type" evidence="1">
    <location>
        <begin position="7"/>
        <end position="62"/>
    </location>
</feature>
<dbReference type="Pfam" id="PF01381">
    <property type="entry name" value="HTH_3"/>
    <property type="match status" value="1"/>
</dbReference>
<dbReference type="OrthoDB" id="9808428at2"/>
<evidence type="ECO:0000313" key="2">
    <source>
        <dbReference type="EMBL" id="OLR56280.1"/>
    </source>
</evidence>
<dbReference type="InterPro" id="IPR001387">
    <property type="entry name" value="Cro/C1-type_HTH"/>
</dbReference>
<dbReference type="SUPFAM" id="SSF47413">
    <property type="entry name" value="lambda repressor-like DNA-binding domains"/>
    <property type="match status" value="1"/>
</dbReference>
<dbReference type="AlphaFoldDB" id="A0A1Q9JJ97"/>
<dbReference type="CDD" id="cd06260">
    <property type="entry name" value="DUF820-like"/>
    <property type="match status" value="1"/>
</dbReference>
<protein>
    <recommendedName>
        <fullName evidence="1">HTH cro/C1-type domain-containing protein</fullName>
    </recommendedName>
</protein>
<dbReference type="InterPro" id="IPR010982">
    <property type="entry name" value="Lambda_DNA-bd_dom_sf"/>
</dbReference>
<dbReference type="GO" id="GO:0003677">
    <property type="term" value="F:DNA binding"/>
    <property type="evidence" value="ECO:0007669"/>
    <property type="project" value="InterPro"/>
</dbReference>
<dbReference type="SUPFAM" id="SSF52980">
    <property type="entry name" value="Restriction endonuclease-like"/>
    <property type="match status" value="1"/>
</dbReference>
<dbReference type="Gene3D" id="3.90.1570.10">
    <property type="entry name" value="tt1808, chain A"/>
    <property type="match status" value="1"/>
</dbReference>
<dbReference type="PANTHER" id="PTHR34107:SF4">
    <property type="entry name" value="SLL1222 PROTEIN"/>
    <property type="match status" value="1"/>
</dbReference>
<sequence>MLKIQELKALKREKGYTNEMLAELSGVPLGTVQKVLGGTTKAPRRETLMKLEHALTSAGSALLRESPFAYDAGAEGKQGNYTLEDYYNMPDERRVELIDGVIYDMTAPSTVHQFVTGAVFNQIFNVFMEHDGNCLPILSPIDVQLDGDEQTDEREMRKQTVVQPDLIILCDPRKNAGGRICGAPDFVMEVVSPGSRRRDMVIKLNKYMNAGVREYWIADPCEERVIVYDFSGEDFPRYYTFDDSVPVMISGGELCVDFHRIKEKKDRFFPSE</sequence>
<dbReference type="PANTHER" id="PTHR34107">
    <property type="entry name" value="SLL0198 PROTEIN-RELATED"/>
    <property type="match status" value="1"/>
</dbReference>
<dbReference type="InterPro" id="IPR012296">
    <property type="entry name" value="Nuclease_put_TT1808"/>
</dbReference>
<dbReference type="PROSITE" id="PS50943">
    <property type="entry name" value="HTH_CROC1"/>
    <property type="match status" value="1"/>
</dbReference>
<evidence type="ECO:0000313" key="3">
    <source>
        <dbReference type="Proteomes" id="UP000187404"/>
    </source>
</evidence>
<accession>A0A1Q9JJ97</accession>
<gene>
    <name evidence="2" type="ORF">BHK98_09505</name>
</gene>
<dbReference type="SMART" id="SM00530">
    <property type="entry name" value="HTH_XRE"/>
    <property type="match status" value="1"/>
</dbReference>
<dbReference type="InterPro" id="IPR011335">
    <property type="entry name" value="Restrct_endonuc-II-like"/>
</dbReference>
<name>A0A1Q9JJ97_9FIRM</name>
<dbReference type="InterPro" id="IPR008538">
    <property type="entry name" value="Uma2"/>
</dbReference>